<organism evidence="2 3">
    <name type="scientific">Reinekea forsetii</name>
    <dbReference type="NCBI Taxonomy" id="1336806"/>
    <lineage>
        <taxon>Bacteria</taxon>
        <taxon>Pseudomonadati</taxon>
        <taxon>Pseudomonadota</taxon>
        <taxon>Gammaproteobacteria</taxon>
        <taxon>Oceanospirillales</taxon>
        <taxon>Saccharospirillaceae</taxon>
        <taxon>Reinekea</taxon>
    </lineage>
</organism>
<feature type="chain" id="PRO_5014849464" evidence="1">
    <location>
        <begin position="30"/>
        <end position="411"/>
    </location>
</feature>
<sequence length="411" mass="45425">MAPHAYAIHRLKPLLLLASLASCANWSSAESLAVDWLYLANNGAWVARSETLNATETRVRLPVARLSPEQFWWQTELAGTRLSWSSPDPRRLPTQGEAVNIRGEAGLWLVRGVSASQLILQQGKTVRYWPQSQWHLLNFTTLVDTPFELNVIQPQTQNNRLFYAWQDSAISAQVRYRLDITAAAPKLHQELIVSNLSEYDIEAPGYSFAQVPSPPQIMMRALSMERAQQDMAQPQSGQSQGVPTLFALEPFNLAANTHLWLPVAETVLSRLARQYELQWDSRQQGLQQAQASILIESEGLLPDLAGPVKVGVFDGQAALLDSYYEPGQGAQATLALGQSSLVNLTSAMVREGLWRLTVVNRSIAPASIALTVSHWNGKQSQKTPMTLTLEANASQEIKLELGSGGQLRIVK</sequence>
<gene>
    <name evidence="2" type="ORF">REIFOR_03240</name>
</gene>
<evidence type="ECO:0000313" key="2">
    <source>
        <dbReference type="EMBL" id="ATX78346.1"/>
    </source>
</evidence>
<name>A0A2K8L211_9GAMM</name>
<evidence type="ECO:0000313" key="3">
    <source>
        <dbReference type="Proteomes" id="UP000229757"/>
    </source>
</evidence>
<proteinExistence type="predicted"/>
<feature type="signal peptide" evidence="1">
    <location>
        <begin position="1"/>
        <end position="29"/>
    </location>
</feature>
<dbReference type="EMBL" id="CP011797">
    <property type="protein sequence ID" value="ATX78346.1"/>
    <property type="molecule type" value="Genomic_DNA"/>
</dbReference>
<dbReference type="OrthoDB" id="6190235at2"/>
<reference evidence="2 3" key="1">
    <citation type="journal article" date="2017" name="Environ. Microbiol.">
        <title>Genomic and physiological analyses of 'Reinekea forsetii' reveal a versatile opportunistic lifestyle during spring algae blooms.</title>
        <authorList>
            <person name="Avci B."/>
            <person name="Hahnke R.L."/>
            <person name="Chafee M."/>
            <person name="Fischer T."/>
            <person name="Gruber-Vodicka H."/>
            <person name="Tegetmeyer H.E."/>
            <person name="Harder J."/>
            <person name="Fuchs B.M."/>
            <person name="Amann R.I."/>
            <person name="Teeling H."/>
        </authorList>
    </citation>
    <scope>NUCLEOTIDE SEQUENCE [LARGE SCALE GENOMIC DNA]</scope>
    <source>
        <strain evidence="2 3">Hel1_31_D35</strain>
    </source>
</reference>
<dbReference type="Proteomes" id="UP000229757">
    <property type="component" value="Chromosome"/>
</dbReference>
<accession>A0A2K8L211</accession>
<keyword evidence="1" id="KW-0732">Signal</keyword>
<protein>
    <submittedName>
        <fullName evidence="2">Uncharacterized protein</fullName>
    </submittedName>
</protein>
<dbReference type="AlphaFoldDB" id="A0A2K8L211"/>
<evidence type="ECO:0000256" key="1">
    <source>
        <dbReference type="SAM" id="SignalP"/>
    </source>
</evidence>
<keyword evidence="3" id="KW-1185">Reference proteome</keyword>
<dbReference type="RefSeq" id="WP_100258542.1">
    <property type="nucleotide sequence ID" value="NZ_CP011797.1"/>
</dbReference>
<dbReference type="KEGG" id="rfo:REIFOR_03240"/>